<evidence type="ECO:0000256" key="7">
    <source>
        <dbReference type="ARBA" id="ARBA00023125"/>
    </source>
</evidence>
<protein>
    <submittedName>
        <fullName evidence="13">EGR3 protein</fullName>
    </submittedName>
</protein>
<dbReference type="InterPro" id="IPR050717">
    <property type="entry name" value="C2H2-ZF_Transcription_Reg"/>
</dbReference>
<keyword evidence="4 10" id="KW-0863">Zinc-finger</keyword>
<dbReference type="PROSITE" id="PS00028">
    <property type="entry name" value="ZINC_FINGER_C2H2_1"/>
    <property type="match status" value="2"/>
</dbReference>
<dbReference type="SMART" id="SM00355">
    <property type="entry name" value="ZnF_C2H2"/>
    <property type="match status" value="2"/>
</dbReference>
<evidence type="ECO:0000259" key="12">
    <source>
        <dbReference type="PROSITE" id="PS50157"/>
    </source>
</evidence>
<reference evidence="13 14" key="1">
    <citation type="submission" date="2020-02" db="EMBL/GenBank/DDBJ databases">
        <title>Relaxed selection underlies rapid genomic changes in the transitions from sociality to social parasitism in ants.</title>
        <authorList>
            <person name="Bi X."/>
        </authorList>
    </citation>
    <scope>NUCLEOTIDE SEQUENCE [LARGE SCALE GENOMIC DNA]</scope>
    <source>
        <strain evidence="13">BGI-DK2014b</strain>
        <tissue evidence="13">Whole body</tissue>
    </source>
</reference>
<evidence type="ECO:0000313" key="14">
    <source>
        <dbReference type="Proteomes" id="UP000670152"/>
    </source>
</evidence>
<keyword evidence="3" id="KW-0677">Repeat</keyword>
<feature type="region of interest" description="Disordered" evidence="11">
    <location>
        <begin position="305"/>
        <end position="335"/>
    </location>
</feature>
<sequence>MFGNNRFDVDDSDNIIINGVQYTYKYKYVIAPLMLITLKNQKKKSGKGLSHAMTLNDNAIDYVHWDDPNELVDLRKNFALCITRRIMKKRSSEERKISSERRRFIAELHAPARKNFPRSRVIIRGYNDLWQVDIFEMTRYSAIKITGPAKLKVGDSLQAFVIKYKTVFEKDCTSNWTTEVFTIGKVHCTNSSGYLVDKVLRRKVDKAYSSSCDTSKRPDGPLKIGVKRKFEVIKRTGGNEGRETRMLSKSERAQHKPFSCDLCTLAFTRASHLARHRRVHTGERPFACSICPRMFARQDKLKQHLDSHLQWPKRKGGQTISSSPTKGKRGRPRKVNLEQSAMEEILKFGEFSSLLNKSHSANSTNNSENSGNTGDDGKRKEAHRDEDDSSHREKDNRGCQVENGQDIV</sequence>
<dbReference type="Proteomes" id="UP000670152">
    <property type="component" value="Unassembled WGS sequence"/>
</dbReference>
<feature type="region of interest" description="Disordered" evidence="11">
    <location>
        <begin position="357"/>
        <end position="408"/>
    </location>
</feature>
<accession>A0A836G3D3</accession>
<dbReference type="FunFam" id="3.30.160.60:FF:000446">
    <property type="entry name" value="Zinc finger protein"/>
    <property type="match status" value="1"/>
</dbReference>
<feature type="non-terminal residue" evidence="13">
    <location>
        <position position="1"/>
    </location>
</feature>
<dbReference type="SUPFAM" id="SSF57667">
    <property type="entry name" value="beta-beta-alpha zinc fingers"/>
    <property type="match status" value="1"/>
</dbReference>
<evidence type="ECO:0000256" key="11">
    <source>
        <dbReference type="SAM" id="MobiDB-lite"/>
    </source>
</evidence>
<name>A0A836G3D3_9HYME</name>
<dbReference type="InterPro" id="IPR013087">
    <property type="entry name" value="Znf_C2H2_type"/>
</dbReference>
<keyword evidence="7" id="KW-0238">DNA-binding</keyword>
<dbReference type="GO" id="GO:0000977">
    <property type="term" value="F:RNA polymerase II transcription regulatory region sequence-specific DNA binding"/>
    <property type="evidence" value="ECO:0007669"/>
    <property type="project" value="TreeGrafter"/>
</dbReference>
<evidence type="ECO:0000256" key="10">
    <source>
        <dbReference type="PROSITE-ProRule" id="PRU00042"/>
    </source>
</evidence>
<dbReference type="OrthoDB" id="10261408at2759"/>
<dbReference type="EMBL" id="JAANIB010002610">
    <property type="protein sequence ID" value="KAG5340137.1"/>
    <property type="molecule type" value="Genomic_DNA"/>
</dbReference>
<keyword evidence="8" id="KW-0804">Transcription</keyword>
<feature type="domain" description="C2H2-type" evidence="12">
    <location>
        <begin position="258"/>
        <end position="285"/>
    </location>
</feature>
<evidence type="ECO:0000256" key="4">
    <source>
        <dbReference type="ARBA" id="ARBA00022771"/>
    </source>
</evidence>
<keyword evidence="14" id="KW-1185">Reference proteome</keyword>
<evidence type="ECO:0000256" key="1">
    <source>
        <dbReference type="ARBA" id="ARBA00004123"/>
    </source>
</evidence>
<dbReference type="GO" id="GO:0008270">
    <property type="term" value="F:zinc ion binding"/>
    <property type="evidence" value="ECO:0007669"/>
    <property type="project" value="UniProtKB-KW"/>
</dbReference>
<evidence type="ECO:0000256" key="2">
    <source>
        <dbReference type="ARBA" id="ARBA00022723"/>
    </source>
</evidence>
<evidence type="ECO:0000313" key="13">
    <source>
        <dbReference type="EMBL" id="KAG5340137.1"/>
    </source>
</evidence>
<dbReference type="Gene3D" id="3.30.160.60">
    <property type="entry name" value="Classic Zinc Finger"/>
    <property type="match status" value="2"/>
</dbReference>
<keyword evidence="2" id="KW-0479">Metal-binding</keyword>
<evidence type="ECO:0000256" key="3">
    <source>
        <dbReference type="ARBA" id="ARBA00022737"/>
    </source>
</evidence>
<keyword evidence="9" id="KW-0539">Nucleus</keyword>
<proteinExistence type="predicted"/>
<dbReference type="GO" id="GO:0000981">
    <property type="term" value="F:DNA-binding transcription factor activity, RNA polymerase II-specific"/>
    <property type="evidence" value="ECO:0007669"/>
    <property type="project" value="TreeGrafter"/>
</dbReference>
<dbReference type="PANTHER" id="PTHR14196">
    <property type="entry name" value="ODD-SKIPPED - RELATED"/>
    <property type="match status" value="1"/>
</dbReference>
<gene>
    <name evidence="13" type="primary">Egr3_1</name>
    <name evidence="13" type="ORF">G6Z77_0009354</name>
</gene>
<evidence type="ECO:0000256" key="5">
    <source>
        <dbReference type="ARBA" id="ARBA00022833"/>
    </source>
</evidence>
<dbReference type="GO" id="GO:0005634">
    <property type="term" value="C:nucleus"/>
    <property type="evidence" value="ECO:0007669"/>
    <property type="project" value="UniProtKB-SubCell"/>
</dbReference>
<evidence type="ECO:0000256" key="9">
    <source>
        <dbReference type="ARBA" id="ARBA00023242"/>
    </source>
</evidence>
<feature type="non-terminal residue" evidence="13">
    <location>
        <position position="408"/>
    </location>
</feature>
<dbReference type="PANTHER" id="PTHR14196:SF12">
    <property type="entry name" value="ZINC FINGER PROTEIN 208-LIKE"/>
    <property type="match status" value="1"/>
</dbReference>
<dbReference type="PROSITE" id="PS50157">
    <property type="entry name" value="ZINC_FINGER_C2H2_2"/>
    <property type="match status" value="2"/>
</dbReference>
<organism evidence="13 14">
    <name type="scientific">Acromyrmex heyeri</name>
    <dbReference type="NCBI Taxonomy" id="230685"/>
    <lineage>
        <taxon>Eukaryota</taxon>
        <taxon>Metazoa</taxon>
        <taxon>Ecdysozoa</taxon>
        <taxon>Arthropoda</taxon>
        <taxon>Hexapoda</taxon>
        <taxon>Insecta</taxon>
        <taxon>Pterygota</taxon>
        <taxon>Neoptera</taxon>
        <taxon>Endopterygota</taxon>
        <taxon>Hymenoptera</taxon>
        <taxon>Apocrita</taxon>
        <taxon>Aculeata</taxon>
        <taxon>Formicoidea</taxon>
        <taxon>Formicidae</taxon>
        <taxon>Myrmicinae</taxon>
        <taxon>Acromyrmex</taxon>
    </lineage>
</organism>
<feature type="domain" description="C2H2-type" evidence="12">
    <location>
        <begin position="286"/>
        <end position="308"/>
    </location>
</feature>
<dbReference type="FunFam" id="3.30.160.60:FF:000787">
    <property type="entry name" value="Zinc finger protein 784"/>
    <property type="match status" value="1"/>
</dbReference>
<dbReference type="Pfam" id="PF00096">
    <property type="entry name" value="zf-C2H2"/>
    <property type="match status" value="2"/>
</dbReference>
<dbReference type="InterPro" id="IPR036236">
    <property type="entry name" value="Znf_C2H2_sf"/>
</dbReference>
<evidence type="ECO:0000256" key="8">
    <source>
        <dbReference type="ARBA" id="ARBA00023163"/>
    </source>
</evidence>
<dbReference type="AlphaFoldDB" id="A0A836G3D3"/>
<keyword evidence="6" id="KW-0805">Transcription regulation</keyword>
<comment type="caution">
    <text evidence="13">The sequence shown here is derived from an EMBL/GenBank/DDBJ whole genome shotgun (WGS) entry which is preliminary data.</text>
</comment>
<keyword evidence="5" id="KW-0862">Zinc</keyword>
<comment type="subcellular location">
    <subcellularLocation>
        <location evidence="1">Nucleus</location>
    </subcellularLocation>
</comment>
<evidence type="ECO:0000256" key="6">
    <source>
        <dbReference type="ARBA" id="ARBA00023015"/>
    </source>
</evidence>
<feature type="compositionally biased region" description="Basic and acidic residues" evidence="11">
    <location>
        <begin position="375"/>
        <end position="397"/>
    </location>
</feature>
<feature type="compositionally biased region" description="Low complexity" evidence="11">
    <location>
        <begin position="358"/>
        <end position="372"/>
    </location>
</feature>